<feature type="coiled-coil region" evidence="1">
    <location>
        <begin position="888"/>
        <end position="915"/>
    </location>
</feature>
<accession>A0A423XFR5</accession>
<protein>
    <recommendedName>
        <fullName evidence="4">Protein NO VEIN C-terminal domain-containing protein</fullName>
    </recommendedName>
</protein>
<evidence type="ECO:0000313" key="2">
    <source>
        <dbReference type="EMBL" id="ROW15002.1"/>
    </source>
</evidence>
<keyword evidence="3" id="KW-1185">Reference proteome</keyword>
<dbReference type="InParanoid" id="A0A423XFR5"/>
<organism evidence="2 3">
    <name type="scientific">Cytospora leucostoma</name>
    <dbReference type="NCBI Taxonomy" id="1230097"/>
    <lineage>
        <taxon>Eukaryota</taxon>
        <taxon>Fungi</taxon>
        <taxon>Dikarya</taxon>
        <taxon>Ascomycota</taxon>
        <taxon>Pezizomycotina</taxon>
        <taxon>Sordariomycetes</taxon>
        <taxon>Sordariomycetidae</taxon>
        <taxon>Diaporthales</taxon>
        <taxon>Cytosporaceae</taxon>
        <taxon>Cytospora</taxon>
    </lineage>
</organism>
<reference evidence="2 3" key="1">
    <citation type="submission" date="2015-09" db="EMBL/GenBank/DDBJ databases">
        <title>Host preference determinants of Valsa canker pathogens revealed by comparative genomics.</title>
        <authorList>
            <person name="Yin Z."/>
            <person name="Huang L."/>
        </authorList>
    </citation>
    <scope>NUCLEOTIDE SEQUENCE [LARGE SCALE GENOMIC DNA]</scope>
    <source>
        <strain evidence="2 3">SXYLt</strain>
    </source>
</reference>
<dbReference type="EMBL" id="LKEB01000011">
    <property type="protein sequence ID" value="ROW15002.1"/>
    <property type="molecule type" value="Genomic_DNA"/>
</dbReference>
<dbReference type="PANTHER" id="PTHR32387:SF0">
    <property type="entry name" value="PROTEIN NO VEIN"/>
    <property type="match status" value="1"/>
</dbReference>
<gene>
    <name evidence="2" type="ORF">VPNG_03421</name>
</gene>
<keyword evidence="1" id="KW-0175">Coiled coil</keyword>
<dbReference type="AlphaFoldDB" id="A0A423XFR5"/>
<dbReference type="InterPro" id="IPR036890">
    <property type="entry name" value="HATPase_C_sf"/>
</dbReference>
<name>A0A423XFR5_9PEZI</name>
<sequence length="916" mass="104479">MAIPVSRQAAKALVEQISRDHGYLGEEKLRKIDPETRRYVEEALLKKDLMIGSSVMTLAKNLYTSKARFIFELLQNADDNSYMIAAASGSVPFVSFHVHPRHIILECNEDGFTTANLSAICSVGKSSKTGAQGYIGEKGIGFKSVFMAAWKVHVQSGAFSFSFTHRKGESGMGMISPVWEETGEELASPLTRITLHLHETGDEGSLARTRETINEQFEQLEETILLFMKNLKVINVSCYGDGENITSSASCTILRPRLNYAVLKRSTTGNGTTKVDFKYFHITTHEATNLARNENRTYSETEESTRAYSKSQVVLAFPLSETNIPIIKPQDIFVFLPVRPVGFKFLIQADFVTEASRQDIVKDSRRNVGLLEGIADAFTEAVLQFCSHETLRFQWMRYLPAREDKNSDRFWSSLVHKIANRLSSKPVLYCHKKHDLHPIANLRQLGPWFYDGGQPLFDDGDTEQIISQNYDPADLTVLEGYGLRFARFGEALEWVRQDLRQGGLSKLKSPKTTDSWHTQTAKFLRIPFLKASRKWITALKQMDILPLEGGTWASAATGPIYHAQVEGFIIPSDIELRIVAKNVVNAERISLFEELGMETAPVSLVRNKILDRYPEVGIPEGVTLQTSKHHLEFLYLTEFWASHDDARRASYGPLCIYGHNNIMYNPCLYYIYIADKEDPYGPWELFRETSPGSGPGDGARGFQAIFLNEEYLRSSPEKPSHQSLTWVQWFQEWLEVYDYAVLDVVLHGNSTLWGDAAEYLREERPEKFLGALRIHHQHHQGPTDEFIQCVQHTNVLCRGNRRVALKETYFPIQTLERLVKQYVEPDAFFPWLWLETEIEFDSIPDLWRGMLRSYNIGSAADDVDFALQMLRYSLDAMRDKTNIDSSSRNRLIALYNHIQARYREAEDKVASMETIR</sequence>
<dbReference type="NCBIfam" id="NF047352">
    <property type="entry name" value="P_loop_sacsin"/>
    <property type="match status" value="1"/>
</dbReference>
<proteinExistence type="predicted"/>
<dbReference type="Gene3D" id="3.30.565.10">
    <property type="entry name" value="Histidine kinase-like ATPase, C-terminal domain"/>
    <property type="match status" value="1"/>
</dbReference>
<comment type="caution">
    <text evidence="2">The sequence shown here is derived from an EMBL/GenBank/DDBJ whole genome shotgun (WGS) entry which is preliminary data.</text>
</comment>
<dbReference type="SUPFAM" id="SSF55874">
    <property type="entry name" value="ATPase domain of HSP90 chaperone/DNA topoisomerase II/histidine kinase"/>
    <property type="match status" value="1"/>
</dbReference>
<dbReference type="PANTHER" id="PTHR32387">
    <property type="entry name" value="WU:FJ29H11"/>
    <property type="match status" value="1"/>
</dbReference>
<evidence type="ECO:0000256" key="1">
    <source>
        <dbReference type="SAM" id="Coils"/>
    </source>
</evidence>
<dbReference type="STRING" id="1230097.A0A423XFR5"/>
<dbReference type="Proteomes" id="UP000285146">
    <property type="component" value="Unassembled WGS sequence"/>
</dbReference>
<evidence type="ECO:0008006" key="4">
    <source>
        <dbReference type="Google" id="ProtNLM"/>
    </source>
</evidence>
<dbReference type="OrthoDB" id="1262810at2759"/>
<dbReference type="InterPro" id="IPR052957">
    <property type="entry name" value="Auxin_embryo_med"/>
</dbReference>
<evidence type="ECO:0000313" key="3">
    <source>
        <dbReference type="Proteomes" id="UP000285146"/>
    </source>
</evidence>